<feature type="chain" id="PRO_5040239205" evidence="1">
    <location>
        <begin position="20"/>
        <end position="126"/>
    </location>
</feature>
<organism evidence="2 3">
    <name type="scientific">Synaphobranchus kaupii</name>
    <name type="common">Kaup's arrowtooth eel</name>
    <dbReference type="NCBI Taxonomy" id="118154"/>
    <lineage>
        <taxon>Eukaryota</taxon>
        <taxon>Metazoa</taxon>
        <taxon>Chordata</taxon>
        <taxon>Craniata</taxon>
        <taxon>Vertebrata</taxon>
        <taxon>Euteleostomi</taxon>
        <taxon>Actinopterygii</taxon>
        <taxon>Neopterygii</taxon>
        <taxon>Teleostei</taxon>
        <taxon>Anguilliformes</taxon>
        <taxon>Synaphobranchidae</taxon>
        <taxon>Synaphobranchus</taxon>
    </lineage>
</organism>
<feature type="signal peptide" evidence="1">
    <location>
        <begin position="1"/>
        <end position="19"/>
    </location>
</feature>
<dbReference type="Proteomes" id="UP001152622">
    <property type="component" value="Chromosome 12"/>
</dbReference>
<proteinExistence type="predicted"/>
<evidence type="ECO:0000313" key="3">
    <source>
        <dbReference type="Proteomes" id="UP001152622"/>
    </source>
</evidence>
<dbReference type="PROSITE" id="PS00262">
    <property type="entry name" value="INSULIN"/>
    <property type="match status" value="1"/>
</dbReference>
<comment type="caution">
    <text evidence="2">The sequence shown here is derived from an EMBL/GenBank/DDBJ whole genome shotgun (WGS) entry which is preliminary data.</text>
</comment>
<name>A0A9Q1IMY9_SYNKA</name>
<sequence length="126" mass="13566">MSPAPRFCCWCAQLTVTAALPPACLPQVCDLPQDPFSSHDDEASDSWSTESIPELSYPLLPEMEAPGWARDGHEGALLSRSARSLMSEEVLEAPRTSDRKGHDGLGGLSSACCFRGCTKSELHSLC</sequence>
<dbReference type="AlphaFoldDB" id="A0A9Q1IMY9"/>
<keyword evidence="3" id="KW-1185">Reference proteome</keyword>
<evidence type="ECO:0000313" key="2">
    <source>
        <dbReference type="EMBL" id="KAJ8345839.1"/>
    </source>
</evidence>
<dbReference type="EMBL" id="JAINUF010000012">
    <property type="protein sequence ID" value="KAJ8345839.1"/>
    <property type="molecule type" value="Genomic_DNA"/>
</dbReference>
<keyword evidence="1" id="KW-0732">Signal</keyword>
<dbReference type="InterPro" id="IPR022353">
    <property type="entry name" value="Insulin_CS"/>
</dbReference>
<reference evidence="2" key="1">
    <citation type="journal article" date="2023" name="Science">
        <title>Genome structures resolve the early diversification of teleost fishes.</title>
        <authorList>
            <person name="Parey E."/>
            <person name="Louis A."/>
            <person name="Montfort J."/>
            <person name="Bouchez O."/>
            <person name="Roques C."/>
            <person name="Iampietro C."/>
            <person name="Lluch J."/>
            <person name="Castinel A."/>
            <person name="Donnadieu C."/>
            <person name="Desvignes T."/>
            <person name="Floi Bucao C."/>
            <person name="Jouanno E."/>
            <person name="Wen M."/>
            <person name="Mejri S."/>
            <person name="Dirks R."/>
            <person name="Jansen H."/>
            <person name="Henkel C."/>
            <person name="Chen W.J."/>
            <person name="Zahm M."/>
            <person name="Cabau C."/>
            <person name="Klopp C."/>
            <person name="Thompson A.W."/>
            <person name="Robinson-Rechavi M."/>
            <person name="Braasch I."/>
            <person name="Lecointre G."/>
            <person name="Bobe J."/>
            <person name="Postlethwait J.H."/>
            <person name="Berthelot C."/>
            <person name="Roest Crollius H."/>
            <person name="Guiguen Y."/>
        </authorList>
    </citation>
    <scope>NUCLEOTIDE SEQUENCE</scope>
    <source>
        <strain evidence="2">WJC10195</strain>
    </source>
</reference>
<protein>
    <submittedName>
        <fullName evidence="2">Uncharacterized protein</fullName>
    </submittedName>
</protein>
<gene>
    <name evidence="2" type="ORF">SKAU_G00300320</name>
</gene>
<evidence type="ECO:0000256" key="1">
    <source>
        <dbReference type="SAM" id="SignalP"/>
    </source>
</evidence>
<accession>A0A9Q1IMY9</accession>
<dbReference type="OrthoDB" id="8900574at2759"/>